<evidence type="ECO:0000313" key="2">
    <source>
        <dbReference type="Proteomes" id="UP000789366"/>
    </source>
</evidence>
<dbReference type="EMBL" id="CAJVPW010059557">
    <property type="protein sequence ID" value="CAG8779687.1"/>
    <property type="molecule type" value="Genomic_DNA"/>
</dbReference>
<keyword evidence="2" id="KW-1185">Reference proteome</keyword>
<protein>
    <submittedName>
        <fullName evidence="1">6890_t:CDS:1</fullName>
    </submittedName>
</protein>
<proteinExistence type="predicted"/>
<feature type="non-terminal residue" evidence="1">
    <location>
        <position position="165"/>
    </location>
</feature>
<accession>A0ACA9R7S7</accession>
<sequence>DVKLQLGWNAKVLPNETLTQIFKDIDFPNNCIYVNHSWAFAALPFLWQSPFTIARNPIKLVETLIKSLPTEYAEWIKELQYEQLLSYVIVWFESQHRIKPVSRNQKICHSLELRSEDLSTRHVYPHLSTMLCPMQTNYESLITITELTCDTWVPENFYQTLSLRS</sequence>
<gene>
    <name evidence="1" type="ORF">SPELUC_LOCUS16318</name>
</gene>
<comment type="caution">
    <text evidence="1">The sequence shown here is derived from an EMBL/GenBank/DDBJ whole genome shotgun (WGS) entry which is preliminary data.</text>
</comment>
<evidence type="ECO:0000313" key="1">
    <source>
        <dbReference type="EMBL" id="CAG8779687.1"/>
    </source>
</evidence>
<name>A0ACA9R7S7_9GLOM</name>
<reference evidence="1" key="1">
    <citation type="submission" date="2021-06" db="EMBL/GenBank/DDBJ databases">
        <authorList>
            <person name="Kallberg Y."/>
            <person name="Tangrot J."/>
            <person name="Rosling A."/>
        </authorList>
    </citation>
    <scope>NUCLEOTIDE SEQUENCE</scope>
    <source>
        <strain evidence="1">28 12/20/2015</strain>
    </source>
</reference>
<organism evidence="1 2">
    <name type="scientific">Cetraspora pellucida</name>
    <dbReference type="NCBI Taxonomy" id="1433469"/>
    <lineage>
        <taxon>Eukaryota</taxon>
        <taxon>Fungi</taxon>
        <taxon>Fungi incertae sedis</taxon>
        <taxon>Mucoromycota</taxon>
        <taxon>Glomeromycotina</taxon>
        <taxon>Glomeromycetes</taxon>
        <taxon>Diversisporales</taxon>
        <taxon>Gigasporaceae</taxon>
        <taxon>Cetraspora</taxon>
    </lineage>
</organism>
<feature type="non-terminal residue" evidence="1">
    <location>
        <position position="1"/>
    </location>
</feature>
<dbReference type="Proteomes" id="UP000789366">
    <property type="component" value="Unassembled WGS sequence"/>
</dbReference>